<keyword evidence="6 8" id="KW-1133">Transmembrane helix</keyword>
<feature type="transmembrane region" description="Helical" evidence="8">
    <location>
        <begin position="20"/>
        <end position="39"/>
    </location>
</feature>
<evidence type="ECO:0000313" key="9">
    <source>
        <dbReference type="EMBL" id="RYV50525.1"/>
    </source>
</evidence>
<name>A0A4Q5MXZ5_9MICO</name>
<feature type="transmembrane region" description="Helical" evidence="8">
    <location>
        <begin position="160"/>
        <end position="179"/>
    </location>
</feature>
<dbReference type="EMBL" id="SDWW01000032">
    <property type="protein sequence ID" value="RYV50525.1"/>
    <property type="molecule type" value="Genomic_DNA"/>
</dbReference>
<dbReference type="Pfam" id="PF01032">
    <property type="entry name" value="FecCD"/>
    <property type="match status" value="1"/>
</dbReference>
<keyword evidence="10" id="KW-1185">Reference proteome</keyword>
<dbReference type="PANTHER" id="PTHR30472">
    <property type="entry name" value="FERRIC ENTEROBACTIN TRANSPORT SYSTEM PERMEASE PROTEIN"/>
    <property type="match status" value="1"/>
</dbReference>
<gene>
    <name evidence="9" type="ORF">EUA98_13210</name>
</gene>
<dbReference type="Proteomes" id="UP000293764">
    <property type="component" value="Unassembled WGS sequence"/>
</dbReference>
<evidence type="ECO:0000256" key="1">
    <source>
        <dbReference type="ARBA" id="ARBA00004651"/>
    </source>
</evidence>
<evidence type="ECO:0000256" key="5">
    <source>
        <dbReference type="ARBA" id="ARBA00022692"/>
    </source>
</evidence>
<evidence type="ECO:0000256" key="2">
    <source>
        <dbReference type="ARBA" id="ARBA00007935"/>
    </source>
</evidence>
<accession>A0A4Q5MXZ5</accession>
<comment type="caution">
    <text evidence="9">The sequence shown here is derived from an EMBL/GenBank/DDBJ whole genome shotgun (WGS) entry which is preliminary data.</text>
</comment>
<feature type="transmembrane region" description="Helical" evidence="8">
    <location>
        <begin position="75"/>
        <end position="93"/>
    </location>
</feature>
<dbReference type="InterPro" id="IPR000522">
    <property type="entry name" value="ABC_transptr_permease_BtuC"/>
</dbReference>
<reference evidence="9 10" key="1">
    <citation type="submission" date="2019-01" db="EMBL/GenBank/DDBJ databases">
        <title>Novel species of Cellulomonas.</title>
        <authorList>
            <person name="Liu Q."/>
            <person name="Xin Y.-H."/>
        </authorList>
    </citation>
    <scope>NUCLEOTIDE SEQUENCE [LARGE SCALE GENOMIC DNA]</scope>
    <source>
        <strain evidence="9 10">HLT2-17</strain>
    </source>
</reference>
<feature type="transmembrane region" description="Helical" evidence="8">
    <location>
        <begin position="249"/>
        <end position="276"/>
    </location>
</feature>
<evidence type="ECO:0000256" key="4">
    <source>
        <dbReference type="ARBA" id="ARBA00022475"/>
    </source>
</evidence>
<dbReference type="CDD" id="cd06550">
    <property type="entry name" value="TM_ABC_iron-siderophores_like"/>
    <property type="match status" value="1"/>
</dbReference>
<proteinExistence type="inferred from homology"/>
<keyword evidence="3" id="KW-0813">Transport</keyword>
<dbReference type="GO" id="GO:0022857">
    <property type="term" value="F:transmembrane transporter activity"/>
    <property type="evidence" value="ECO:0007669"/>
    <property type="project" value="InterPro"/>
</dbReference>
<dbReference type="AlphaFoldDB" id="A0A4Q5MXZ5"/>
<feature type="transmembrane region" description="Helical" evidence="8">
    <location>
        <begin position="206"/>
        <end position="224"/>
    </location>
</feature>
<feature type="transmembrane region" description="Helical" evidence="8">
    <location>
        <begin position="130"/>
        <end position="148"/>
    </location>
</feature>
<evidence type="ECO:0000256" key="7">
    <source>
        <dbReference type="ARBA" id="ARBA00023136"/>
    </source>
</evidence>
<evidence type="ECO:0000256" key="6">
    <source>
        <dbReference type="ARBA" id="ARBA00022989"/>
    </source>
</evidence>
<comment type="subcellular location">
    <subcellularLocation>
        <location evidence="1">Cell membrane</location>
        <topology evidence="1">Multi-pass membrane protein</topology>
    </subcellularLocation>
</comment>
<dbReference type="Gene3D" id="1.10.3470.10">
    <property type="entry name" value="ABC transporter involved in vitamin B12 uptake, BtuC"/>
    <property type="match status" value="1"/>
</dbReference>
<dbReference type="InterPro" id="IPR037294">
    <property type="entry name" value="ABC_BtuC-like"/>
</dbReference>
<keyword evidence="7 8" id="KW-0472">Membrane</keyword>
<keyword evidence="5 8" id="KW-0812">Transmembrane</keyword>
<dbReference type="SUPFAM" id="SSF81345">
    <property type="entry name" value="ABC transporter involved in vitamin B12 uptake, BtuC"/>
    <property type="match status" value="1"/>
</dbReference>
<sequence length="342" mass="35338">MPGRVVRRGALSLRWQPRSVVVALGLLLLTAVVGVLAMTQGTVEVSPSDVLRGVLGTSQDATTARVVRGIRLPRFVTGVAVGAALGMAGAIFQSVSRNALGSPDIIGFTAGSATGAVLQIIVFDGGPLDVAIWAVGGGVLCAVGVYTLSMRRRTSGGYRLVLVGIGVGALLSAVNSLLLTRSDLDHALEAQLWLQGSLTARRWEQAVPVLAVLTVVGPIAAAAGRRLDLMEMGDDTATQLGLRVERERLFLVVVGVVLTAVATAAAGPISFVALAAPQLVRRLTRGTGAHLVPAAVMGSTLLVCADLLSQHVPFRWSVPVGLTTGLLGGIYLLWLLGRSGKV</sequence>
<dbReference type="OrthoDB" id="4455417at2"/>
<protein>
    <submittedName>
        <fullName evidence="9">Fe(3+)-siderophore ABC transporter permease</fullName>
    </submittedName>
</protein>
<feature type="transmembrane region" description="Helical" evidence="8">
    <location>
        <begin position="288"/>
        <end position="309"/>
    </location>
</feature>
<dbReference type="PANTHER" id="PTHR30472:SF24">
    <property type="entry name" value="FERRIC ENTEROBACTIN TRANSPORT SYSTEM PERMEASE PROTEIN FEPG"/>
    <property type="match status" value="1"/>
</dbReference>
<feature type="transmembrane region" description="Helical" evidence="8">
    <location>
        <begin position="105"/>
        <end position="124"/>
    </location>
</feature>
<evidence type="ECO:0000256" key="3">
    <source>
        <dbReference type="ARBA" id="ARBA00022448"/>
    </source>
</evidence>
<keyword evidence="4" id="KW-1003">Cell membrane</keyword>
<evidence type="ECO:0000256" key="8">
    <source>
        <dbReference type="SAM" id="Phobius"/>
    </source>
</evidence>
<dbReference type="GO" id="GO:0033214">
    <property type="term" value="P:siderophore-iron import into cell"/>
    <property type="evidence" value="ECO:0007669"/>
    <property type="project" value="TreeGrafter"/>
</dbReference>
<feature type="transmembrane region" description="Helical" evidence="8">
    <location>
        <begin position="316"/>
        <end position="336"/>
    </location>
</feature>
<comment type="similarity">
    <text evidence="2">Belongs to the binding-protein-dependent transport system permease family. FecCD subfamily.</text>
</comment>
<organism evidence="9 10">
    <name type="scientific">Pengzhenrongella frigida</name>
    <dbReference type="NCBI Taxonomy" id="1259133"/>
    <lineage>
        <taxon>Bacteria</taxon>
        <taxon>Bacillati</taxon>
        <taxon>Actinomycetota</taxon>
        <taxon>Actinomycetes</taxon>
        <taxon>Micrococcales</taxon>
        <taxon>Pengzhenrongella</taxon>
    </lineage>
</organism>
<evidence type="ECO:0000313" key="10">
    <source>
        <dbReference type="Proteomes" id="UP000293764"/>
    </source>
</evidence>
<dbReference type="GO" id="GO:0005886">
    <property type="term" value="C:plasma membrane"/>
    <property type="evidence" value="ECO:0007669"/>
    <property type="project" value="UniProtKB-SubCell"/>
</dbReference>